<feature type="transmembrane region" description="Helical" evidence="17">
    <location>
        <begin position="480"/>
        <end position="503"/>
    </location>
</feature>
<feature type="compositionally biased region" description="Polar residues" evidence="16">
    <location>
        <begin position="635"/>
        <end position="653"/>
    </location>
</feature>
<dbReference type="Pfam" id="PF04389">
    <property type="entry name" value="Peptidase_M28"/>
    <property type="match status" value="1"/>
</dbReference>
<feature type="transmembrane region" description="Helical" evidence="17">
    <location>
        <begin position="455"/>
        <end position="474"/>
    </location>
</feature>
<dbReference type="RefSeq" id="XP_051362011.1">
    <property type="nucleotide sequence ID" value="XM_051506667.1"/>
</dbReference>
<keyword evidence="6 15" id="KW-0645">Protease</keyword>
<reference evidence="21" key="2">
    <citation type="submission" date="2022-07" db="EMBL/GenBank/DDBJ databases">
        <authorList>
            <person name="Goncalves M.F.M."/>
            <person name="Hilario S."/>
            <person name="Van De Peer Y."/>
            <person name="Esteves A.C."/>
            <person name="Alves A."/>
        </authorList>
    </citation>
    <scope>NUCLEOTIDE SEQUENCE</scope>
    <source>
        <strain evidence="21">MUM 19.33</strain>
    </source>
</reference>
<dbReference type="InterPro" id="IPR007484">
    <property type="entry name" value="Peptidase_M28"/>
</dbReference>
<feature type="transmembrane region" description="Helical" evidence="17">
    <location>
        <begin position="676"/>
        <end position="694"/>
    </location>
</feature>
<evidence type="ECO:0000256" key="12">
    <source>
        <dbReference type="ARBA" id="ARBA00023049"/>
    </source>
</evidence>
<evidence type="ECO:0000256" key="17">
    <source>
        <dbReference type="SAM" id="Phobius"/>
    </source>
</evidence>
<evidence type="ECO:0000256" key="5">
    <source>
        <dbReference type="ARBA" id="ARBA00022554"/>
    </source>
</evidence>
<protein>
    <recommendedName>
        <fullName evidence="15">Peptide hydrolase</fullName>
        <ecNumber evidence="15">3.4.-.-</ecNumber>
    </recommendedName>
</protein>
<evidence type="ECO:0000256" key="7">
    <source>
        <dbReference type="ARBA" id="ARBA00022692"/>
    </source>
</evidence>
<feature type="domain" description="Vacuolar membrane protease transmembrane" evidence="20">
    <location>
        <begin position="454"/>
        <end position="743"/>
    </location>
</feature>
<dbReference type="OrthoDB" id="76293at2759"/>
<organism evidence="21 22">
    <name type="scientific">Emericellopsis cladophorae</name>
    <dbReference type="NCBI Taxonomy" id="2686198"/>
    <lineage>
        <taxon>Eukaryota</taxon>
        <taxon>Fungi</taxon>
        <taxon>Dikarya</taxon>
        <taxon>Ascomycota</taxon>
        <taxon>Pezizomycotina</taxon>
        <taxon>Sordariomycetes</taxon>
        <taxon>Hypocreomycetidae</taxon>
        <taxon>Hypocreales</taxon>
        <taxon>Bionectriaceae</taxon>
        <taxon>Emericellopsis</taxon>
    </lineage>
</organism>
<keyword evidence="8 15" id="KW-0479">Metal-binding</keyword>
<dbReference type="SUPFAM" id="SSF53187">
    <property type="entry name" value="Zn-dependent exopeptidases"/>
    <property type="match status" value="1"/>
</dbReference>
<dbReference type="GO" id="GO:0005774">
    <property type="term" value="C:vacuolar membrane"/>
    <property type="evidence" value="ECO:0007669"/>
    <property type="project" value="UniProtKB-SubCell"/>
</dbReference>
<evidence type="ECO:0000259" key="19">
    <source>
        <dbReference type="Pfam" id="PF22250"/>
    </source>
</evidence>
<feature type="domain" description="Peptidase M28" evidence="18">
    <location>
        <begin position="171"/>
        <end position="347"/>
    </location>
</feature>
<dbReference type="GO" id="GO:0046872">
    <property type="term" value="F:metal ion binding"/>
    <property type="evidence" value="ECO:0007669"/>
    <property type="project" value="UniProtKB-KW"/>
</dbReference>
<evidence type="ECO:0000256" key="10">
    <source>
        <dbReference type="ARBA" id="ARBA00022833"/>
    </source>
</evidence>
<keyword evidence="10 15" id="KW-0862">Zinc</keyword>
<gene>
    <name evidence="21" type="ORF">J7T54_002511</name>
</gene>
<dbReference type="Pfam" id="PF22250">
    <property type="entry name" value="PFF1_C"/>
    <property type="match status" value="1"/>
</dbReference>
<keyword evidence="9 15" id="KW-0378">Hydrolase</keyword>
<evidence type="ECO:0000256" key="11">
    <source>
        <dbReference type="ARBA" id="ARBA00022989"/>
    </source>
</evidence>
<comment type="subcellular location">
    <subcellularLocation>
        <location evidence="3">Vacuole membrane</location>
        <topology evidence="3">Multi-pass membrane protein</topology>
    </subcellularLocation>
</comment>
<feature type="region of interest" description="Disordered" evidence="16">
    <location>
        <begin position="588"/>
        <end position="657"/>
    </location>
</feature>
<dbReference type="PANTHER" id="PTHR12147:SF58">
    <property type="entry name" value="VACUOLAR MEMBRANE PROTEASE"/>
    <property type="match status" value="1"/>
</dbReference>
<dbReference type="Gene3D" id="3.40.630.10">
    <property type="entry name" value="Zn peptidases"/>
    <property type="match status" value="1"/>
</dbReference>
<evidence type="ECO:0000259" key="18">
    <source>
        <dbReference type="Pfam" id="PF04389"/>
    </source>
</evidence>
<keyword evidence="11 17" id="KW-1133">Transmembrane helix</keyword>
<keyword evidence="22" id="KW-1185">Reference proteome</keyword>
<feature type="transmembrane region" description="Helical" evidence="17">
    <location>
        <begin position="515"/>
        <end position="535"/>
    </location>
</feature>
<evidence type="ECO:0000256" key="14">
    <source>
        <dbReference type="ARBA" id="ARBA00023180"/>
    </source>
</evidence>
<evidence type="ECO:0000256" key="8">
    <source>
        <dbReference type="ARBA" id="ARBA00022723"/>
    </source>
</evidence>
<comment type="cofactor">
    <cofactor evidence="1">
        <name>Zn(2+)</name>
        <dbReference type="ChEBI" id="CHEBI:29105"/>
    </cofactor>
</comment>
<proteinExistence type="inferred from homology"/>
<dbReference type="Proteomes" id="UP001055219">
    <property type="component" value="Unassembled WGS sequence"/>
</dbReference>
<dbReference type="InterPro" id="IPR048024">
    <property type="entry name" value="Fxna-like_M28_dom"/>
</dbReference>
<keyword evidence="14" id="KW-0325">Glycoprotein</keyword>
<evidence type="ECO:0000256" key="2">
    <source>
        <dbReference type="ARBA" id="ARBA00003273"/>
    </source>
</evidence>
<evidence type="ECO:0000256" key="6">
    <source>
        <dbReference type="ARBA" id="ARBA00022670"/>
    </source>
</evidence>
<dbReference type="GO" id="GO:0006508">
    <property type="term" value="P:proteolysis"/>
    <property type="evidence" value="ECO:0007669"/>
    <property type="project" value="UniProtKB-KW"/>
</dbReference>
<dbReference type="InterPro" id="IPR045175">
    <property type="entry name" value="M28_fam"/>
</dbReference>
<dbReference type="FunFam" id="3.40.630.10:FF:000057">
    <property type="entry name" value="Vacuolar membrane protease"/>
    <property type="match status" value="1"/>
</dbReference>
<evidence type="ECO:0000313" key="21">
    <source>
        <dbReference type="EMBL" id="KAI6781155.1"/>
    </source>
</evidence>
<dbReference type="GO" id="GO:0008235">
    <property type="term" value="F:metalloexopeptidase activity"/>
    <property type="evidence" value="ECO:0007669"/>
    <property type="project" value="InterPro"/>
</dbReference>
<dbReference type="GeneID" id="75829023"/>
<evidence type="ECO:0000256" key="9">
    <source>
        <dbReference type="ARBA" id="ARBA00022801"/>
    </source>
</evidence>
<evidence type="ECO:0000256" key="13">
    <source>
        <dbReference type="ARBA" id="ARBA00023136"/>
    </source>
</evidence>
<evidence type="ECO:0000256" key="16">
    <source>
        <dbReference type="SAM" id="MobiDB-lite"/>
    </source>
</evidence>
<comment type="caution">
    <text evidence="21">The sequence shown here is derived from an EMBL/GenBank/DDBJ whole genome shotgun (WGS) entry which is preliminary data.</text>
</comment>
<feature type="transmembrane region" description="Helical" evidence="17">
    <location>
        <begin position="555"/>
        <end position="573"/>
    </location>
</feature>
<evidence type="ECO:0000256" key="1">
    <source>
        <dbReference type="ARBA" id="ARBA00001947"/>
    </source>
</evidence>
<keyword evidence="12 21" id="KW-0482">Metalloprotease</keyword>
<accession>A0A9P9Y129</accession>
<keyword evidence="5" id="KW-0926">Vacuole</keyword>
<name>A0A9P9Y129_9HYPO</name>
<keyword evidence="7 17" id="KW-0812">Transmembrane</keyword>
<dbReference type="InterPro" id="IPR053976">
    <property type="entry name" value="PFF1_TM"/>
</dbReference>
<evidence type="ECO:0000313" key="22">
    <source>
        <dbReference type="Proteomes" id="UP001055219"/>
    </source>
</evidence>
<dbReference type="Pfam" id="PF22251">
    <property type="entry name" value="PFF1_TM"/>
    <property type="match status" value="1"/>
</dbReference>
<feature type="transmembrane region" description="Helical" evidence="17">
    <location>
        <begin position="398"/>
        <end position="420"/>
    </location>
</feature>
<evidence type="ECO:0000259" key="20">
    <source>
        <dbReference type="Pfam" id="PF22251"/>
    </source>
</evidence>
<feature type="domain" description="Vacuolar membrane protease C-terminal" evidence="19">
    <location>
        <begin position="772"/>
        <end position="999"/>
    </location>
</feature>
<dbReference type="EMBL" id="JAGIXG020000024">
    <property type="protein sequence ID" value="KAI6781155.1"/>
    <property type="molecule type" value="Genomic_DNA"/>
</dbReference>
<dbReference type="CDD" id="cd03875">
    <property type="entry name" value="M28_Fxna_like"/>
    <property type="match status" value="1"/>
</dbReference>
<dbReference type="EC" id="3.4.-.-" evidence="15"/>
<keyword evidence="13 17" id="KW-0472">Membrane</keyword>
<feature type="transmembrane region" description="Helical" evidence="17">
    <location>
        <begin position="745"/>
        <end position="766"/>
    </location>
</feature>
<dbReference type="InterPro" id="IPR053975">
    <property type="entry name" value="PFF1_C"/>
</dbReference>
<evidence type="ECO:0000256" key="3">
    <source>
        <dbReference type="ARBA" id="ARBA00004128"/>
    </source>
</evidence>
<comment type="similarity">
    <text evidence="4 15">Belongs to the peptidase M28 family.</text>
</comment>
<reference evidence="21" key="1">
    <citation type="journal article" date="2021" name="J Fungi (Basel)">
        <title>Genomic and Metabolomic Analyses of the Marine Fungus Emericellopsis cladophorae: Insights into Saltwater Adaptability Mechanisms and Its Biosynthetic Potential.</title>
        <authorList>
            <person name="Goncalves M.F.M."/>
            <person name="Hilario S."/>
            <person name="Van de Peer Y."/>
            <person name="Esteves A.C."/>
            <person name="Alves A."/>
        </authorList>
    </citation>
    <scope>NUCLEOTIDE SEQUENCE</scope>
    <source>
        <strain evidence="21">MUM 19.33</strain>
    </source>
</reference>
<feature type="transmembrane region" description="Helical" evidence="17">
    <location>
        <begin position="714"/>
        <end position="733"/>
    </location>
</feature>
<dbReference type="AlphaFoldDB" id="A0A9P9Y129"/>
<evidence type="ECO:0000256" key="15">
    <source>
        <dbReference type="RuleBase" id="RU361240"/>
    </source>
</evidence>
<evidence type="ECO:0000256" key="4">
    <source>
        <dbReference type="ARBA" id="ARBA00010918"/>
    </source>
</evidence>
<comment type="function">
    <text evidence="2">May be involved in vacuolar sorting and osmoregulation.</text>
</comment>
<dbReference type="PANTHER" id="PTHR12147">
    <property type="entry name" value="METALLOPEPTIDASE M28 FAMILY MEMBER"/>
    <property type="match status" value="1"/>
</dbReference>
<sequence length="1006" mass="111554">MKLSNPFAFRPGQVTFWTTVVYLAIAISLIWVHESVPPAPHDRSLRQGLNLTEAWLDLQTITTNYHPYNSRDNDRVRKYIIDRSKAILKRNDVHYRRESLPSSGTAANGTAVILFDDRISNFTRVDGEWRYSAQHGTYFEGSNFYIYIRGTEDAEGDWWTTDSSFRDTQNPGGVLVNCHFDSVSTGFGATDDGIGCVTMLQLLSYFTSSGRQPKNGIVLLFNDAEEDGLLGATAFGQSPLRGFVHTFVNLEGAGAGGRAILFRATDLQVAQAYSGSPHPFGSVVAADAFRRGLIKSGTDYEVFYDSFGQRGMDIAFYGPRARYHTDQDDARHASVDSVWHMLSAALASTEKLAHQSNTVFSGERSDRDSQKVQNGKPTQGVWFDMFGDAWVTMALRGLFAWSITLLVATPLVLLIVTYLLKRKDKYYFFSRDVKIDSELHDDPVRLGGWKGFSRFPLALIFAGALTIASVLLVAKINPLIVYSSAYVVWAMTVSIFYFSMWMVMRGSSFVRPSALHRGFVLIWLFIIGWAIQVLATVAEDRWKVGSLYSTAFQQSAIFAALLIALLEMFALPAKRDFAELLHNANQAGEAATTEEHEEVRPGTQAGPQNDRHEPEEGDAEPSETTPLVGGGNGRGQQTTFASTYRQSQSQPASGSAIPYKAPYEREQSWSGHLPQWTWIIQLFLLAPVPVSLLGNLALLSTSSLRMTGADGSSLMLPLLTIAVFTIFLLLPLSPFIHRVTHHVPMFLLLVFIGSLIYNLTAFPFSIESRFKFGWEQVIDLDKGTNVAHISGLEKFVKPIIDSLPSAAHQNVGCSTAGARAGLVKCEYDASALPPRLVEGKDVDELISVHIPKSKDNSSIIVSIDALESRMCVIDVSRPIFGFSVTGGSSDDNRLGHVPEEGFMGVDLWRRTWDGAWNVTLQLEKQTKSQEAASVEEMQSFASLGDLDELRKRSDRLELTVTCKWSDGNQPSTIPALHELRQFMPTWAAVTKVQVGLVEVKKRYTIE</sequence>